<evidence type="ECO:0000256" key="2">
    <source>
        <dbReference type="SAM" id="MobiDB-lite"/>
    </source>
</evidence>
<gene>
    <name evidence="3" type="ORF">M9799_07420</name>
</gene>
<evidence type="ECO:0000313" key="3">
    <source>
        <dbReference type="EMBL" id="UYG53036.1"/>
    </source>
</evidence>
<dbReference type="RefSeq" id="WP_231043071.1">
    <property type="nucleotide sequence ID" value="NZ_CP106881.1"/>
</dbReference>
<keyword evidence="1" id="KW-1003">Cell membrane</keyword>
<feature type="region of interest" description="Disordered" evidence="2">
    <location>
        <begin position="1"/>
        <end position="21"/>
    </location>
</feature>
<feature type="transmembrane region" description="Helical" evidence="1">
    <location>
        <begin position="266"/>
        <end position="292"/>
    </location>
</feature>
<dbReference type="Proteomes" id="UP001162800">
    <property type="component" value="Chromosome"/>
</dbReference>
<keyword evidence="1" id="KW-0812">Transmembrane</keyword>
<evidence type="ECO:0000256" key="1">
    <source>
        <dbReference type="RuleBase" id="RU362044"/>
    </source>
</evidence>
<accession>A0ABY6GD68</accession>
<dbReference type="InterPro" id="IPR003453">
    <property type="entry name" value="ABC_MlaE_roteobac"/>
</dbReference>
<feature type="transmembrane region" description="Helical" evidence="1">
    <location>
        <begin position="166"/>
        <end position="192"/>
    </location>
</feature>
<feature type="transmembrane region" description="Helical" evidence="1">
    <location>
        <begin position="316"/>
        <end position="339"/>
    </location>
</feature>
<comment type="subcellular location">
    <subcellularLocation>
        <location evidence="1">Cell inner membrane</location>
        <topology evidence="1">Multi-pass membrane protein</topology>
    </subcellularLocation>
</comment>
<comment type="caution">
    <text evidence="1">Lacks conserved residue(s) required for the propagation of feature annotation.</text>
</comment>
<keyword evidence="4" id="KW-1185">Reference proteome</keyword>
<sequence length="379" mass="40778">MLDPASASRAPTGRASAGRASAGRALLQGDWTAAGIADRAAWRRLQRELDAVDKDAVWDLANIGRLDYVGAQILWRHWGAKWPAEYALSDAQREILERVAELSQVEKPERERWHPLDQIDSFGVLVLAGCSHVKDLVELIGQLLLDFCRLLRRPQRGPWRDFSGHLYSMGATALPITALVGFLIGVVLAFLMALQLRQFGAESFIVNILGISLIRELGPLLAAILVAGRTGSAITAQIGVMRVNEELDAMQVMGISHGFRLVLPRALALALAMPLVAVWTTLAALAGGMLAADLTMGITPAYFAQALPSAVESANLWMAMGKSMVFGVLIALIGCHWGLRVEPNTQSLGKGTTASVVSAITMVIIVDAIFAIVFKDVGI</sequence>
<dbReference type="PANTHER" id="PTHR30188">
    <property type="entry name" value="ABC TRANSPORTER PERMEASE PROTEIN-RELATED"/>
    <property type="match status" value="1"/>
</dbReference>
<keyword evidence="1" id="KW-1133">Transmembrane helix</keyword>
<dbReference type="EMBL" id="CP106881">
    <property type="protein sequence ID" value="UYG53036.1"/>
    <property type="molecule type" value="Genomic_DNA"/>
</dbReference>
<organism evidence="3 4">
    <name type="scientific">Comamonas endophytica</name>
    <dbReference type="NCBI Taxonomy" id="2949090"/>
    <lineage>
        <taxon>Bacteria</taxon>
        <taxon>Pseudomonadati</taxon>
        <taxon>Pseudomonadota</taxon>
        <taxon>Betaproteobacteria</taxon>
        <taxon>Burkholderiales</taxon>
        <taxon>Comamonadaceae</taxon>
        <taxon>Comamonas</taxon>
    </lineage>
</organism>
<name>A0ABY6GD68_9BURK</name>
<proteinExistence type="inferred from homology"/>
<dbReference type="PANTHER" id="PTHR30188:SF3">
    <property type="entry name" value="ABC TRANSPORTER PERMEASE"/>
    <property type="match status" value="1"/>
</dbReference>
<dbReference type="NCBIfam" id="TIGR00056">
    <property type="entry name" value="MlaE family lipid ABC transporter permease subunit"/>
    <property type="match status" value="1"/>
</dbReference>
<dbReference type="Pfam" id="PF02405">
    <property type="entry name" value="MlaE"/>
    <property type="match status" value="1"/>
</dbReference>
<feature type="transmembrane region" description="Helical" evidence="1">
    <location>
        <begin position="351"/>
        <end position="374"/>
    </location>
</feature>
<keyword evidence="1" id="KW-0472">Membrane</keyword>
<keyword evidence="1" id="KW-0997">Cell inner membrane</keyword>
<comment type="similarity">
    <text evidence="1">Belongs to the MlaE permease family.</text>
</comment>
<dbReference type="InterPro" id="IPR030802">
    <property type="entry name" value="Permease_MalE"/>
</dbReference>
<protein>
    <submittedName>
        <fullName evidence="3">ABC transporter permease</fullName>
    </submittedName>
</protein>
<evidence type="ECO:0000313" key="4">
    <source>
        <dbReference type="Proteomes" id="UP001162800"/>
    </source>
</evidence>
<reference evidence="3" key="1">
    <citation type="submission" date="2022-09" db="EMBL/GenBank/DDBJ databases">
        <title>The complete genome of Acidovorax sp. 5MLIR.</title>
        <authorList>
            <person name="Liu L."/>
            <person name="Yue J."/>
            <person name="Yang F."/>
            <person name="Yuan J."/>
            <person name="Li L."/>
        </authorList>
    </citation>
    <scope>NUCLEOTIDE SEQUENCE</scope>
    <source>
        <strain evidence="3">5MLIR</strain>
    </source>
</reference>